<dbReference type="AlphaFoldDB" id="A0AA39UZ69"/>
<comment type="caution">
    <text evidence="2">The sequence shown here is derived from an EMBL/GenBank/DDBJ whole genome shotgun (WGS) entry which is preliminary data.</text>
</comment>
<gene>
    <name evidence="2" type="ORF">EDD18DRAFT_1350528</name>
</gene>
<protein>
    <submittedName>
        <fullName evidence="2">Uncharacterized protein</fullName>
    </submittedName>
</protein>
<feature type="region of interest" description="Disordered" evidence="1">
    <location>
        <begin position="54"/>
        <end position="113"/>
    </location>
</feature>
<feature type="region of interest" description="Disordered" evidence="1">
    <location>
        <begin position="1"/>
        <end position="20"/>
    </location>
</feature>
<sequence length="611" mass="66966">MSSGEPQLAKKRAKDKKQWLAKKKVVAQEDAFALEDKAIQSLCPDLLLKKKHLPSSLQGKPAKPANKGPHPSSIAPHTVTPVIESPSQPAADLPTDKDMFEPGYGFESGEELPPISIAATSESEGLVNDRMDVDSNWESEPPIDPLAAQAKEAVAVDDSSDEGDEESEAVEVEDEAALFKEFLAQQKKTKVGTLTANKDVPLKASAIAANKRLSKVKTVVNKFEVHQDIMELQLNLPTGISIIPKIARKRPSQLYDKEDSLTKHPKSDSIGGLAANWEKAYHRSKVSANVPSNTKEDIQEQSESELLGEFAQDEDAEVLKIARKVKNQSGAQSQIRASGKGAKIPKKSMTVKLELVSINEIDGKECGKVKVRKSVWKFEDLPLSSSSDIKLFKQNIVIPILDWSAMLEGQFSSNNHSDLKPTVTLLWDNVFGHVSNELGKAAMVAVTRNWKQPGLKGCKTAEQQAEWVKNASKNKWFVYEKPENMAVDRHGAYLGPLLIQTMSYHIQRTASMPTTFGPPAGALALAAAAAWKKGVNSLHGKQSKNSPESFGKDPWATVVKQHFKNMSALSTDKWNEIYLHCWEFSLGGKGDDGEELGEEDDNESDDVNMSG</sequence>
<evidence type="ECO:0000313" key="3">
    <source>
        <dbReference type="Proteomes" id="UP001175228"/>
    </source>
</evidence>
<name>A0AA39UZ69_9AGAR</name>
<reference evidence="2" key="1">
    <citation type="submission" date="2023-06" db="EMBL/GenBank/DDBJ databases">
        <authorList>
            <consortium name="Lawrence Berkeley National Laboratory"/>
            <person name="Ahrendt S."/>
            <person name="Sahu N."/>
            <person name="Indic B."/>
            <person name="Wong-Bajracharya J."/>
            <person name="Merenyi Z."/>
            <person name="Ke H.-M."/>
            <person name="Monk M."/>
            <person name="Kocsube S."/>
            <person name="Drula E."/>
            <person name="Lipzen A."/>
            <person name="Balint B."/>
            <person name="Henrissat B."/>
            <person name="Andreopoulos B."/>
            <person name="Martin F.M."/>
            <person name="Harder C.B."/>
            <person name="Rigling D."/>
            <person name="Ford K.L."/>
            <person name="Foster G.D."/>
            <person name="Pangilinan J."/>
            <person name="Papanicolaou A."/>
            <person name="Barry K."/>
            <person name="LaButti K."/>
            <person name="Viragh M."/>
            <person name="Koriabine M."/>
            <person name="Yan M."/>
            <person name="Riley R."/>
            <person name="Champramary S."/>
            <person name="Plett K.L."/>
            <person name="Tsai I.J."/>
            <person name="Slot J."/>
            <person name="Sipos G."/>
            <person name="Plett J."/>
            <person name="Nagy L.G."/>
            <person name="Grigoriev I.V."/>
        </authorList>
    </citation>
    <scope>NUCLEOTIDE SEQUENCE</scope>
    <source>
        <strain evidence="2">HWK02</strain>
    </source>
</reference>
<proteinExistence type="predicted"/>
<accession>A0AA39UZ69</accession>
<dbReference type="EMBL" id="JAUEPU010000010">
    <property type="protein sequence ID" value="KAK0499095.1"/>
    <property type="molecule type" value="Genomic_DNA"/>
</dbReference>
<evidence type="ECO:0000313" key="2">
    <source>
        <dbReference type="EMBL" id="KAK0499095.1"/>
    </source>
</evidence>
<keyword evidence="3" id="KW-1185">Reference proteome</keyword>
<feature type="compositionally biased region" description="Acidic residues" evidence="1">
    <location>
        <begin position="592"/>
        <end position="611"/>
    </location>
</feature>
<feature type="compositionally biased region" description="Basic residues" evidence="1">
    <location>
        <begin position="9"/>
        <end position="20"/>
    </location>
</feature>
<feature type="region of interest" description="Disordered" evidence="1">
    <location>
        <begin position="589"/>
        <end position="611"/>
    </location>
</feature>
<dbReference type="Proteomes" id="UP001175228">
    <property type="component" value="Unassembled WGS sequence"/>
</dbReference>
<evidence type="ECO:0000256" key="1">
    <source>
        <dbReference type="SAM" id="MobiDB-lite"/>
    </source>
</evidence>
<organism evidence="2 3">
    <name type="scientific">Armillaria luteobubalina</name>
    <dbReference type="NCBI Taxonomy" id="153913"/>
    <lineage>
        <taxon>Eukaryota</taxon>
        <taxon>Fungi</taxon>
        <taxon>Dikarya</taxon>
        <taxon>Basidiomycota</taxon>
        <taxon>Agaricomycotina</taxon>
        <taxon>Agaricomycetes</taxon>
        <taxon>Agaricomycetidae</taxon>
        <taxon>Agaricales</taxon>
        <taxon>Marasmiineae</taxon>
        <taxon>Physalacriaceae</taxon>
        <taxon>Armillaria</taxon>
    </lineage>
</organism>